<dbReference type="AlphaFoldDB" id="A0A6I8PH75"/>
<dbReference type="Gene3D" id="2.40.128.20">
    <property type="match status" value="1"/>
</dbReference>
<dbReference type="GeneTree" id="ENSGT00390000012130"/>
<dbReference type="GO" id="GO:0005615">
    <property type="term" value="C:extracellular space"/>
    <property type="evidence" value="ECO:0000318"/>
    <property type="project" value="GO_Central"/>
</dbReference>
<dbReference type="Bgee" id="ENSOANG00000035522">
    <property type="expression patterns" value="Expressed in liver and 1 other cell type or tissue"/>
</dbReference>
<dbReference type="GeneID" id="114811178"/>
<dbReference type="SUPFAM" id="SSF50814">
    <property type="entry name" value="Lipocalins"/>
    <property type="match status" value="1"/>
</dbReference>
<evidence type="ECO:0000313" key="9">
    <source>
        <dbReference type="Proteomes" id="UP000002279"/>
    </source>
</evidence>
<reference evidence="8 9" key="1">
    <citation type="journal article" date="2008" name="Nature">
        <title>Genome analysis of the platypus reveals unique signatures of evolution.</title>
        <authorList>
            <person name="Warren W.C."/>
            <person name="Hillier L.W."/>
            <person name="Marshall Graves J.A."/>
            <person name="Birney E."/>
            <person name="Ponting C.P."/>
            <person name="Grutzner F."/>
            <person name="Belov K."/>
            <person name="Miller W."/>
            <person name="Clarke L."/>
            <person name="Chinwalla A.T."/>
            <person name="Yang S.P."/>
            <person name="Heger A."/>
            <person name="Locke D.P."/>
            <person name="Miethke P."/>
            <person name="Waters P.D."/>
            <person name="Veyrunes F."/>
            <person name="Fulton L."/>
            <person name="Fulton B."/>
            <person name="Graves T."/>
            <person name="Wallis J."/>
            <person name="Puente X.S."/>
            <person name="Lopez-Otin C."/>
            <person name="Ordonez G.R."/>
            <person name="Eichler E.E."/>
            <person name="Chen L."/>
            <person name="Cheng Z."/>
            <person name="Deakin J.E."/>
            <person name="Alsop A."/>
            <person name="Thompson K."/>
            <person name="Kirby P."/>
            <person name="Papenfuss A.T."/>
            <person name="Wakefield M.J."/>
            <person name="Olender T."/>
            <person name="Lancet D."/>
            <person name="Huttley G.A."/>
            <person name="Smit A.F."/>
            <person name="Pask A."/>
            <person name="Temple-Smith P."/>
            <person name="Batzer M.A."/>
            <person name="Walker J.A."/>
            <person name="Konkel M.K."/>
            <person name="Harris R.S."/>
            <person name="Whittington C.M."/>
            <person name="Wong E.S."/>
            <person name="Gemmell N.J."/>
            <person name="Buschiazzo E."/>
            <person name="Vargas Jentzsch I.M."/>
            <person name="Merkel A."/>
            <person name="Schmitz J."/>
            <person name="Zemann A."/>
            <person name="Churakov G."/>
            <person name="Kriegs J.O."/>
            <person name="Brosius J."/>
            <person name="Murchison E.P."/>
            <person name="Sachidanandam R."/>
            <person name="Smith C."/>
            <person name="Hannon G.J."/>
            <person name="Tsend-Ayush E."/>
            <person name="McMillan D."/>
            <person name="Attenborough R."/>
            <person name="Rens W."/>
            <person name="Ferguson-Smith M."/>
            <person name="Lefevre C.M."/>
            <person name="Sharp J.A."/>
            <person name="Nicholas K.R."/>
            <person name="Ray D.A."/>
            <person name="Kube M."/>
            <person name="Reinhardt R."/>
            <person name="Pringle T.H."/>
            <person name="Taylor J."/>
            <person name="Jones R.C."/>
            <person name="Nixon B."/>
            <person name="Dacheux J.L."/>
            <person name="Niwa H."/>
            <person name="Sekita Y."/>
            <person name="Huang X."/>
            <person name="Stark A."/>
            <person name="Kheradpour P."/>
            <person name="Kellis M."/>
            <person name="Flicek P."/>
            <person name="Chen Y."/>
            <person name="Webber C."/>
            <person name="Hardison R."/>
            <person name="Nelson J."/>
            <person name="Hallsworth-Pepin K."/>
            <person name="Delehaunty K."/>
            <person name="Markovic C."/>
            <person name="Minx P."/>
            <person name="Feng Y."/>
            <person name="Kremitzki C."/>
            <person name="Mitreva M."/>
            <person name="Glasscock J."/>
            <person name="Wylie T."/>
            <person name="Wohldmann P."/>
            <person name="Thiru P."/>
            <person name="Nhan M.N."/>
            <person name="Pohl C.S."/>
            <person name="Smith S.M."/>
            <person name="Hou S."/>
            <person name="Nefedov M."/>
            <person name="de Jong P.J."/>
            <person name="Renfree M.B."/>
            <person name="Mardis E.R."/>
            <person name="Wilson R.K."/>
        </authorList>
    </citation>
    <scope>NUCLEOTIDE SEQUENCE [LARGE SCALE GENOMIC DNA]</scope>
    <source>
        <strain evidence="8 9">Glennie</strain>
    </source>
</reference>
<dbReference type="InterPro" id="IPR012674">
    <property type="entry name" value="Calycin"/>
</dbReference>
<keyword evidence="9" id="KW-1185">Reference proteome</keyword>
<feature type="chain" id="PRO_5026261949" description="Lipocalin/cytosolic fatty-acid binding domain-containing protein" evidence="6">
    <location>
        <begin position="29"/>
        <end position="234"/>
    </location>
</feature>
<keyword evidence="4" id="KW-0325">Glycoprotein</keyword>
<accession>A0A6I8PH75</accession>
<evidence type="ECO:0000256" key="2">
    <source>
        <dbReference type="ARBA" id="ARBA00022525"/>
    </source>
</evidence>
<comment type="subcellular location">
    <subcellularLocation>
        <location evidence="1">Secreted</location>
    </subcellularLocation>
</comment>
<feature type="region of interest" description="Disordered" evidence="5">
    <location>
        <begin position="187"/>
        <end position="234"/>
    </location>
</feature>
<dbReference type="OrthoDB" id="9448848at2759"/>
<dbReference type="InParanoid" id="A0A6I8PH75"/>
<dbReference type="PANTHER" id="PTHR11967:SF2">
    <property type="entry name" value="ALPHA-1-ACID GLYCOPROTEIN 1"/>
    <property type="match status" value="1"/>
</dbReference>
<evidence type="ECO:0000256" key="6">
    <source>
        <dbReference type="SAM" id="SignalP"/>
    </source>
</evidence>
<evidence type="ECO:0000256" key="4">
    <source>
        <dbReference type="ARBA" id="ARBA00023180"/>
    </source>
</evidence>
<sequence length="234" mass="26573">MAPPVPSPLVRLALLFLLAQVLQPPVLGCEPQPRTLDKVTVSKLFGRWYFVAGASSLPRHRLEMRLIDSGVLQVSPSGSQDRLDITQHLRLGNTCLSDNSSSIKITQDYTTVIRQEKNRQARGRLENSTEDVFLIRYLLTWNQLNFTELYLYTRSRNASREQLEAFAEHVKCLGLEEEEVVYNSARKDPCPLGREEKEEDLQGIKSPLARPQVENSRGTMDPHLNATSDAWVTR</sequence>
<reference evidence="8" key="2">
    <citation type="submission" date="2025-08" db="UniProtKB">
        <authorList>
            <consortium name="Ensembl"/>
        </authorList>
    </citation>
    <scope>IDENTIFICATION</scope>
    <source>
        <strain evidence="8">Glennie</strain>
    </source>
</reference>
<feature type="compositionally biased region" description="Polar residues" evidence="5">
    <location>
        <begin position="225"/>
        <end position="234"/>
    </location>
</feature>
<keyword evidence="3 6" id="KW-0732">Signal</keyword>
<evidence type="ECO:0000256" key="3">
    <source>
        <dbReference type="ARBA" id="ARBA00022729"/>
    </source>
</evidence>
<evidence type="ECO:0000313" key="8">
    <source>
        <dbReference type="Ensembl" id="ENSOANP00000052027.1"/>
    </source>
</evidence>
<dbReference type="OMA" id="NATSDAW"/>
<feature type="compositionally biased region" description="Basic and acidic residues" evidence="5">
    <location>
        <begin position="187"/>
        <end position="202"/>
    </location>
</feature>
<evidence type="ECO:0000256" key="5">
    <source>
        <dbReference type="SAM" id="MobiDB-lite"/>
    </source>
</evidence>
<evidence type="ECO:0000256" key="1">
    <source>
        <dbReference type="ARBA" id="ARBA00004613"/>
    </source>
</evidence>
<proteinExistence type="predicted"/>
<dbReference type="Proteomes" id="UP000002279">
    <property type="component" value="Chromosome 4"/>
</dbReference>
<evidence type="ECO:0000259" key="7">
    <source>
        <dbReference type="Pfam" id="PF00061"/>
    </source>
</evidence>
<gene>
    <name evidence="8" type="primary">LOC114811178</name>
</gene>
<dbReference type="Pfam" id="PF00061">
    <property type="entry name" value="Lipocalin"/>
    <property type="match status" value="1"/>
</dbReference>
<name>A0A6I8PH75_ORNAN</name>
<protein>
    <recommendedName>
        <fullName evidence="7">Lipocalin/cytosolic fatty-acid binding domain-containing protein</fullName>
    </recommendedName>
</protein>
<dbReference type="KEGG" id="oaa:114811178"/>
<feature type="domain" description="Lipocalin/cytosolic fatty-acid binding" evidence="7">
    <location>
        <begin position="46"/>
        <end position="186"/>
    </location>
</feature>
<dbReference type="InterPro" id="IPR000566">
    <property type="entry name" value="Lipocln_cytosolic_FA-bd_dom"/>
</dbReference>
<organism evidence="8 9">
    <name type="scientific">Ornithorhynchus anatinus</name>
    <name type="common">Duckbill platypus</name>
    <dbReference type="NCBI Taxonomy" id="9258"/>
    <lineage>
        <taxon>Eukaryota</taxon>
        <taxon>Metazoa</taxon>
        <taxon>Chordata</taxon>
        <taxon>Craniata</taxon>
        <taxon>Vertebrata</taxon>
        <taxon>Euteleostomi</taxon>
        <taxon>Mammalia</taxon>
        <taxon>Monotremata</taxon>
        <taxon>Ornithorhynchidae</taxon>
        <taxon>Ornithorhynchus</taxon>
    </lineage>
</organism>
<reference evidence="8" key="3">
    <citation type="submission" date="2025-09" db="UniProtKB">
        <authorList>
            <consortium name="Ensembl"/>
        </authorList>
    </citation>
    <scope>IDENTIFICATION</scope>
    <source>
        <strain evidence="8">Glennie</strain>
    </source>
</reference>
<dbReference type="PANTHER" id="PTHR11967">
    <property type="entry name" value="ALPHA-1-ACID GLYCOPROTEIN"/>
    <property type="match status" value="1"/>
</dbReference>
<keyword evidence="2" id="KW-0964">Secreted</keyword>
<dbReference type="Ensembl" id="ENSOANT00000044596.2">
    <property type="protein sequence ID" value="ENSOANP00000052027.1"/>
    <property type="gene ID" value="ENSOANG00000035522.2"/>
</dbReference>
<feature type="signal peptide" evidence="6">
    <location>
        <begin position="1"/>
        <end position="28"/>
    </location>
</feature>
<dbReference type="RefSeq" id="XP_028918677.1">
    <property type="nucleotide sequence ID" value="XM_029062844.2"/>
</dbReference>